<keyword evidence="2" id="KW-1185">Reference proteome</keyword>
<evidence type="ECO:0000313" key="2">
    <source>
        <dbReference type="Proteomes" id="UP000199663"/>
    </source>
</evidence>
<sequence>MLKSVNVISFLKILVRNEFQLLLIFAHQKTRILSRTRIESAKSKSERVGFFIFGI</sequence>
<name>A0A1H3N3S3_9BACT</name>
<comment type="caution">
    <text evidence="1">The sequence shown here is derived from an EMBL/GenBank/DDBJ whole genome shotgun (WGS) entry which is preliminary data.</text>
</comment>
<organism evidence="1 2">
    <name type="scientific">Rhodonellum ikkaensis</name>
    <dbReference type="NCBI Taxonomy" id="336829"/>
    <lineage>
        <taxon>Bacteria</taxon>
        <taxon>Pseudomonadati</taxon>
        <taxon>Bacteroidota</taxon>
        <taxon>Cytophagia</taxon>
        <taxon>Cytophagales</taxon>
        <taxon>Cytophagaceae</taxon>
        <taxon>Rhodonellum</taxon>
    </lineage>
</organism>
<gene>
    <name evidence="1" type="ORF">SAMN05444412_10386</name>
</gene>
<protein>
    <submittedName>
        <fullName evidence="1">Uncharacterized protein</fullName>
    </submittedName>
</protein>
<reference evidence="1 2" key="1">
    <citation type="submission" date="2016-10" db="EMBL/GenBank/DDBJ databases">
        <authorList>
            <person name="Varghese N."/>
            <person name="Submissions S."/>
        </authorList>
    </citation>
    <scope>NUCLEOTIDE SEQUENCE [LARGE SCALE GENOMIC DNA]</scope>
    <source>
        <strain evidence="1 2">DSM 17997</strain>
    </source>
</reference>
<proteinExistence type="predicted"/>
<dbReference type="EMBL" id="FNQC01000003">
    <property type="protein sequence ID" value="SDY83611.1"/>
    <property type="molecule type" value="Genomic_DNA"/>
</dbReference>
<accession>A0A1H3N3S3</accession>
<dbReference type="Proteomes" id="UP000199663">
    <property type="component" value="Unassembled WGS sequence"/>
</dbReference>
<evidence type="ECO:0000313" key="1">
    <source>
        <dbReference type="EMBL" id="SDY83611.1"/>
    </source>
</evidence>